<dbReference type="Proteomes" id="UP000095286">
    <property type="component" value="Unplaced"/>
</dbReference>
<evidence type="ECO:0000313" key="2">
    <source>
        <dbReference type="WBParaSite" id="RSKR_0000294000.1"/>
    </source>
</evidence>
<reference evidence="2" key="1">
    <citation type="submission" date="2016-11" db="UniProtKB">
        <authorList>
            <consortium name="WormBaseParasite"/>
        </authorList>
    </citation>
    <scope>IDENTIFICATION</scope>
    <source>
        <strain evidence="2">KR3021</strain>
    </source>
</reference>
<evidence type="ECO:0000313" key="1">
    <source>
        <dbReference type="Proteomes" id="UP000095286"/>
    </source>
</evidence>
<accession>A0AC35TPX2</accession>
<protein>
    <submittedName>
        <fullName evidence="2">Glutathione S-transferase kappa</fullName>
    </submittedName>
</protein>
<proteinExistence type="predicted"/>
<organism evidence="1 2">
    <name type="scientific">Rhabditophanes sp. KR3021</name>
    <dbReference type="NCBI Taxonomy" id="114890"/>
    <lineage>
        <taxon>Eukaryota</taxon>
        <taxon>Metazoa</taxon>
        <taxon>Ecdysozoa</taxon>
        <taxon>Nematoda</taxon>
        <taxon>Chromadorea</taxon>
        <taxon>Rhabditida</taxon>
        <taxon>Tylenchina</taxon>
        <taxon>Panagrolaimomorpha</taxon>
        <taxon>Strongyloidoidea</taxon>
        <taxon>Alloionematidae</taxon>
        <taxon>Rhabditophanes</taxon>
    </lineage>
</organism>
<sequence>MDCQKHITQVTLYFDVSSPYAYVAFESLQRYQQRGDIKVKCIPFFLTDLMVQADNDQRKSTVKCKSVYKLKDIAILSDYWDISIKIPRQYYLKLDETSTLRAQCFLTSILVNEKRYMVPAMREIYKNIFVNGKISHFDADFQQIAEKINLGGNLLAKILEDMESTHIKNTLLANTNEALSQGAFGAPWIVVKDADEKEVFFFGSDRLPQILKIAGKQFAGNLSNLNCKL</sequence>
<dbReference type="WBParaSite" id="RSKR_0000294000.1">
    <property type="protein sequence ID" value="RSKR_0000294000.1"/>
    <property type="gene ID" value="RSKR_0000294000"/>
</dbReference>
<name>A0AC35TPX2_9BILA</name>